<sequence>MTTVQWLVAITISLATIHLVLVWHITEQSDQLLLSALYWLAIIISFKQRLLRLGPSNHWIPHALGSLLIVFIIYRSLFVFLSESSFVRIFPSISVLGIVLLAAGFKFYTYWRECVLMGILALPPILTNQALEGLVGHHLQLIIAQIATFFIHYIGLEVTRQGTDIILERGAVSVAYGCTGGDILILLWQLCVPVVLLVPIPKPHRLGMPFGAIGLTLILASIRVSIMAFFVHQPALFEYWHGDAGNQIFSNVGIFVFGGVYWWITESYLRESANPIAQEP</sequence>
<evidence type="ECO:0000256" key="2">
    <source>
        <dbReference type="ARBA" id="ARBA00022475"/>
    </source>
</evidence>
<dbReference type="STRING" id="1666911.HLUCCA11_19305"/>
<keyword evidence="7 8" id="KW-0472">Membrane</keyword>
<comment type="subcellular location">
    <subcellularLocation>
        <location evidence="1">Cell membrane</location>
        <topology evidence="1">Multi-pass membrane protein</topology>
    </subcellularLocation>
</comment>
<evidence type="ECO:0000256" key="5">
    <source>
        <dbReference type="ARBA" id="ARBA00022801"/>
    </source>
</evidence>
<dbReference type="NCBIfam" id="TIGR04178">
    <property type="entry name" value="exo_archaeo"/>
    <property type="match status" value="1"/>
</dbReference>
<evidence type="ECO:0000256" key="3">
    <source>
        <dbReference type="ARBA" id="ARBA00022670"/>
    </source>
</evidence>
<evidence type="ECO:0000256" key="8">
    <source>
        <dbReference type="SAM" id="Phobius"/>
    </source>
</evidence>
<evidence type="ECO:0000256" key="6">
    <source>
        <dbReference type="ARBA" id="ARBA00022989"/>
    </source>
</evidence>
<accession>A0A0P7ZK14</accession>
<proteinExistence type="predicted"/>
<reference evidence="9 10" key="1">
    <citation type="submission" date="2015-09" db="EMBL/GenBank/DDBJ databases">
        <title>Identification and resolution of microdiversity through metagenomic sequencing of parallel consortia.</title>
        <authorList>
            <person name="Nelson W.C."/>
            <person name="Romine M.F."/>
            <person name="Lindemann S.R."/>
        </authorList>
    </citation>
    <scope>NUCLEOTIDE SEQUENCE [LARGE SCALE GENOMIC DNA]</scope>
    <source>
        <strain evidence="9">Ana</strain>
    </source>
</reference>
<dbReference type="AlphaFoldDB" id="A0A0P7ZK14"/>
<dbReference type="GO" id="GO:0005886">
    <property type="term" value="C:plasma membrane"/>
    <property type="evidence" value="ECO:0007669"/>
    <property type="project" value="UniProtKB-SubCell"/>
</dbReference>
<keyword evidence="5" id="KW-0378">Hydrolase</keyword>
<dbReference type="InterPro" id="IPR019127">
    <property type="entry name" value="Exosortase"/>
</dbReference>
<protein>
    <submittedName>
        <fullName evidence="9">Transmembrane exosortase</fullName>
    </submittedName>
</protein>
<comment type="caution">
    <text evidence="9">The sequence shown here is derived from an EMBL/GenBank/DDBJ whole genome shotgun (WGS) entry which is preliminary data.</text>
</comment>
<evidence type="ECO:0000256" key="7">
    <source>
        <dbReference type="ARBA" id="ARBA00023136"/>
    </source>
</evidence>
<keyword evidence="3" id="KW-0645">Protease</keyword>
<keyword evidence="6 8" id="KW-1133">Transmembrane helix</keyword>
<dbReference type="GO" id="GO:0006508">
    <property type="term" value="P:proteolysis"/>
    <property type="evidence" value="ECO:0007669"/>
    <property type="project" value="UniProtKB-KW"/>
</dbReference>
<keyword evidence="2" id="KW-1003">Cell membrane</keyword>
<dbReference type="EMBL" id="LJZR01000036">
    <property type="protein sequence ID" value="KPQ33227.1"/>
    <property type="molecule type" value="Genomic_DNA"/>
</dbReference>
<evidence type="ECO:0000256" key="4">
    <source>
        <dbReference type="ARBA" id="ARBA00022692"/>
    </source>
</evidence>
<feature type="transmembrane region" description="Helical" evidence="8">
    <location>
        <begin position="134"/>
        <end position="154"/>
    </location>
</feature>
<keyword evidence="4 8" id="KW-0812">Transmembrane</keyword>
<dbReference type="GO" id="GO:0008233">
    <property type="term" value="F:peptidase activity"/>
    <property type="evidence" value="ECO:0007669"/>
    <property type="project" value="UniProtKB-KW"/>
</dbReference>
<dbReference type="Pfam" id="PF09721">
    <property type="entry name" value="Exosortase_EpsH"/>
    <property type="match status" value="1"/>
</dbReference>
<evidence type="ECO:0000313" key="9">
    <source>
        <dbReference type="EMBL" id="KPQ33227.1"/>
    </source>
</evidence>
<evidence type="ECO:0000256" key="1">
    <source>
        <dbReference type="ARBA" id="ARBA00004651"/>
    </source>
</evidence>
<dbReference type="Proteomes" id="UP000050465">
    <property type="component" value="Unassembled WGS sequence"/>
</dbReference>
<feature type="transmembrane region" description="Helical" evidence="8">
    <location>
        <begin position="86"/>
        <end position="104"/>
    </location>
</feature>
<dbReference type="InterPro" id="IPR026392">
    <property type="entry name" value="Exo/Archaeosortase_dom"/>
</dbReference>
<feature type="transmembrane region" description="Helical" evidence="8">
    <location>
        <begin position="6"/>
        <end position="25"/>
    </location>
</feature>
<gene>
    <name evidence="9" type="ORF">HLUCCA11_19305</name>
</gene>
<name>A0A0P7ZK14_9CYAN</name>
<feature type="transmembrane region" description="Helical" evidence="8">
    <location>
        <begin position="210"/>
        <end position="232"/>
    </location>
</feature>
<feature type="transmembrane region" description="Helical" evidence="8">
    <location>
        <begin position="244"/>
        <end position="264"/>
    </location>
</feature>
<feature type="transmembrane region" description="Helical" evidence="8">
    <location>
        <begin position="56"/>
        <end position="74"/>
    </location>
</feature>
<organism evidence="9 10">
    <name type="scientific">Phormidesmis priestleyi Ana</name>
    <dbReference type="NCBI Taxonomy" id="1666911"/>
    <lineage>
        <taxon>Bacteria</taxon>
        <taxon>Bacillati</taxon>
        <taxon>Cyanobacteriota</taxon>
        <taxon>Cyanophyceae</taxon>
        <taxon>Leptolyngbyales</taxon>
        <taxon>Leptolyngbyaceae</taxon>
        <taxon>Phormidesmis</taxon>
    </lineage>
</organism>
<evidence type="ECO:0000313" key="10">
    <source>
        <dbReference type="Proteomes" id="UP000050465"/>
    </source>
</evidence>